<feature type="region of interest" description="Disordered" evidence="1">
    <location>
        <begin position="20"/>
        <end position="66"/>
    </location>
</feature>
<dbReference type="Proteomes" id="UP000231279">
    <property type="component" value="Unassembled WGS sequence"/>
</dbReference>
<gene>
    <name evidence="2" type="ORF">CDL12_21880</name>
</gene>
<comment type="caution">
    <text evidence="2">The sequence shown here is derived from an EMBL/GenBank/DDBJ whole genome shotgun (WGS) entry which is preliminary data.</text>
</comment>
<name>A0A2G9GJV6_9LAMI</name>
<proteinExistence type="predicted"/>
<organism evidence="2 3">
    <name type="scientific">Handroanthus impetiginosus</name>
    <dbReference type="NCBI Taxonomy" id="429701"/>
    <lineage>
        <taxon>Eukaryota</taxon>
        <taxon>Viridiplantae</taxon>
        <taxon>Streptophyta</taxon>
        <taxon>Embryophyta</taxon>
        <taxon>Tracheophyta</taxon>
        <taxon>Spermatophyta</taxon>
        <taxon>Magnoliopsida</taxon>
        <taxon>eudicotyledons</taxon>
        <taxon>Gunneridae</taxon>
        <taxon>Pentapetalae</taxon>
        <taxon>asterids</taxon>
        <taxon>lamiids</taxon>
        <taxon>Lamiales</taxon>
        <taxon>Bignoniaceae</taxon>
        <taxon>Crescentiina</taxon>
        <taxon>Tabebuia alliance</taxon>
        <taxon>Handroanthus</taxon>
    </lineage>
</organism>
<keyword evidence="3" id="KW-1185">Reference proteome</keyword>
<feature type="compositionally biased region" description="Polar residues" evidence="1">
    <location>
        <begin position="34"/>
        <end position="45"/>
    </location>
</feature>
<accession>A0A2G9GJV6</accession>
<protein>
    <submittedName>
        <fullName evidence="2">Uncharacterized protein</fullName>
    </submittedName>
</protein>
<reference evidence="3" key="1">
    <citation type="journal article" date="2018" name="Gigascience">
        <title>Genome assembly of the Pink Ipe (Handroanthus impetiginosus, Bignoniaceae), a highly valued, ecologically keystone Neotropical timber forest tree.</title>
        <authorList>
            <person name="Silva-Junior O.B."/>
            <person name="Grattapaglia D."/>
            <person name="Novaes E."/>
            <person name="Collevatti R.G."/>
        </authorList>
    </citation>
    <scope>NUCLEOTIDE SEQUENCE [LARGE SCALE GENOMIC DNA]</scope>
    <source>
        <strain evidence="3">cv. UFG-1</strain>
    </source>
</reference>
<evidence type="ECO:0000313" key="3">
    <source>
        <dbReference type="Proteomes" id="UP000231279"/>
    </source>
</evidence>
<dbReference type="AlphaFoldDB" id="A0A2G9GJV6"/>
<evidence type="ECO:0000256" key="1">
    <source>
        <dbReference type="SAM" id="MobiDB-lite"/>
    </source>
</evidence>
<dbReference type="EMBL" id="NKXS01004717">
    <property type="protein sequence ID" value="PIN05584.1"/>
    <property type="molecule type" value="Genomic_DNA"/>
</dbReference>
<sequence length="66" mass="6912">MQEGKIITVSEVIAYLQSNLNGSMHGEGGSGSHQNDTPQGMQSVQAASSSAPSNLSQDSDLEMQMD</sequence>
<evidence type="ECO:0000313" key="2">
    <source>
        <dbReference type="EMBL" id="PIN05584.1"/>
    </source>
</evidence>